<comment type="caution">
    <text evidence="1">The sequence shown here is derived from an EMBL/GenBank/DDBJ whole genome shotgun (WGS) entry which is preliminary data.</text>
</comment>
<name>A0ABU3TRK4_9BACT</name>
<protein>
    <recommendedName>
        <fullName evidence="3">DUF5672 domain-containing protein</fullName>
    </recommendedName>
</protein>
<gene>
    <name evidence="1" type="ORF">PQG45_05525</name>
</gene>
<evidence type="ECO:0000313" key="2">
    <source>
        <dbReference type="Proteomes" id="UP001249959"/>
    </source>
</evidence>
<dbReference type="EMBL" id="JAVNWW010000001">
    <property type="protein sequence ID" value="MDU0808493.1"/>
    <property type="molecule type" value="Genomic_DNA"/>
</dbReference>
<evidence type="ECO:0000313" key="1">
    <source>
        <dbReference type="EMBL" id="MDU0808493.1"/>
    </source>
</evidence>
<proteinExistence type="predicted"/>
<evidence type="ECO:0008006" key="3">
    <source>
        <dbReference type="Google" id="ProtNLM"/>
    </source>
</evidence>
<organism evidence="1 2">
    <name type="scientific">Aquirufa regiilacus</name>
    <dbReference type="NCBI Taxonomy" id="3024868"/>
    <lineage>
        <taxon>Bacteria</taxon>
        <taxon>Pseudomonadati</taxon>
        <taxon>Bacteroidota</taxon>
        <taxon>Cytophagia</taxon>
        <taxon>Cytophagales</taxon>
        <taxon>Flectobacillaceae</taxon>
        <taxon>Aquirufa</taxon>
    </lineage>
</organism>
<reference evidence="1 2" key="1">
    <citation type="submission" date="2023-09" db="EMBL/GenBank/DDBJ databases">
        <title>Aquirufa genomes.</title>
        <authorList>
            <person name="Pitt A."/>
        </authorList>
    </citation>
    <scope>NUCLEOTIDE SEQUENCE [LARGE SCALE GENOMIC DNA]</scope>
    <source>
        <strain evidence="1 2">LEOWEIH-7C</strain>
    </source>
</reference>
<sequence length="296" mass="34201">MQNSKQVDVGIMIYGKPYQTAVSLHTLYKYSKQHINKIYVTFEKVQPFGFDMDELKALLEGLPVVYNVSERFFGFQNLSSNSIKQKLKFLIPSYRKSVRYQYAWEEAKMPYLFLMHNDMLFSGDLIGKYLDVIGTDIAAGSIGQCWNCPAFNKGCVDQQYYDYRPSSQELLELYKDWPHDRASSMGLLGEGKVSWPLPECRLNEFVALFNIPAARKLVFPRGKARLFGLKNSIDFGIPWFQDISHMGIKLRHTSYDTHAEHGWCSNHAGGTQSLTNENLYVREEEIAKTYFEEKCK</sequence>
<keyword evidence="2" id="KW-1185">Reference proteome</keyword>
<dbReference type="RefSeq" id="WP_316070423.1">
    <property type="nucleotide sequence ID" value="NZ_JAVNWW010000001.1"/>
</dbReference>
<accession>A0ABU3TRK4</accession>
<dbReference type="Proteomes" id="UP001249959">
    <property type="component" value="Unassembled WGS sequence"/>
</dbReference>